<evidence type="ECO:0000313" key="2">
    <source>
        <dbReference type="EMBL" id="MDO8108375.1"/>
    </source>
</evidence>
<protein>
    <submittedName>
        <fullName evidence="2">Cupin domain-containing protein</fullName>
    </submittedName>
</protein>
<dbReference type="Gene3D" id="2.60.120.10">
    <property type="entry name" value="Jelly Rolls"/>
    <property type="match status" value="1"/>
</dbReference>
<dbReference type="InterPro" id="IPR052538">
    <property type="entry name" value="Flavonoid_dioxygenase-like"/>
</dbReference>
<dbReference type="Proteomes" id="UP001232536">
    <property type="component" value="Unassembled WGS sequence"/>
</dbReference>
<evidence type="ECO:0000259" key="1">
    <source>
        <dbReference type="Pfam" id="PF07883"/>
    </source>
</evidence>
<dbReference type="PANTHER" id="PTHR43346">
    <property type="entry name" value="LIGAND BINDING DOMAIN PROTEIN, PUTATIVE (AFU_ORTHOLOGUE AFUA_6G14370)-RELATED"/>
    <property type="match status" value="1"/>
</dbReference>
<name>A0ABT9DBV9_9CELL</name>
<sequence>MITRYVLEDAESIDLPGRTFHTYFGPWNSDAEHLSIGLSVYPAGSRPEGHIHPAEEETIFCVKGRGRIVSPDATAELTPGVLVHVAPGTFHATESDGPEDLELLCVFTPSVRAGSYEKES</sequence>
<dbReference type="SUPFAM" id="SSF51182">
    <property type="entry name" value="RmlC-like cupins"/>
    <property type="match status" value="1"/>
</dbReference>
<organism evidence="2 3">
    <name type="scientific">Actinotalea lenta</name>
    <dbReference type="NCBI Taxonomy" id="3064654"/>
    <lineage>
        <taxon>Bacteria</taxon>
        <taxon>Bacillati</taxon>
        <taxon>Actinomycetota</taxon>
        <taxon>Actinomycetes</taxon>
        <taxon>Micrococcales</taxon>
        <taxon>Cellulomonadaceae</taxon>
        <taxon>Actinotalea</taxon>
    </lineage>
</organism>
<keyword evidence="3" id="KW-1185">Reference proteome</keyword>
<accession>A0ABT9DBV9</accession>
<feature type="domain" description="Cupin type-2" evidence="1">
    <location>
        <begin position="39"/>
        <end position="107"/>
    </location>
</feature>
<dbReference type="PANTHER" id="PTHR43346:SF1">
    <property type="entry name" value="QUERCETIN 2,3-DIOXYGENASE-RELATED"/>
    <property type="match status" value="1"/>
</dbReference>
<dbReference type="RefSeq" id="WP_304602079.1">
    <property type="nucleotide sequence ID" value="NZ_JAUQYO010000001.1"/>
</dbReference>
<dbReference type="InterPro" id="IPR011051">
    <property type="entry name" value="RmlC_Cupin_sf"/>
</dbReference>
<reference evidence="2 3" key="1">
    <citation type="submission" date="2023-07" db="EMBL/GenBank/DDBJ databases">
        <title>Description of novel actinomycetes strains, isolated from tidal flat sediment.</title>
        <authorList>
            <person name="Lu C."/>
        </authorList>
    </citation>
    <scope>NUCLEOTIDE SEQUENCE [LARGE SCALE GENOMIC DNA]</scope>
    <source>
        <strain evidence="2 3">SYSU T00b441</strain>
    </source>
</reference>
<dbReference type="InterPro" id="IPR014710">
    <property type="entry name" value="RmlC-like_jellyroll"/>
</dbReference>
<gene>
    <name evidence="2" type="ORF">Q6348_14345</name>
</gene>
<dbReference type="EMBL" id="JAUQYP010000002">
    <property type="protein sequence ID" value="MDO8108375.1"/>
    <property type="molecule type" value="Genomic_DNA"/>
</dbReference>
<evidence type="ECO:0000313" key="3">
    <source>
        <dbReference type="Proteomes" id="UP001232536"/>
    </source>
</evidence>
<dbReference type="InterPro" id="IPR013096">
    <property type="entry name" value="Cupin_2"/>
</dbReference>
<dbReference type="Pfam" id="PF07883">
    <property type="entry name" value="Cupin_2"/>
    <property type="match status" value="1"/>
</dbReference>
<proteinExistence type="predicted"/>
<comment type="caution">
    <text evidence="2">The sequence shown here is derived from an EMBL/GenBank/DDBJ whole genome shotgun (WGS) entry which is preliminary data.</text>
</comment>